<dbReference type="Gene3D" id="3.60.20.10">
    <property type="entry name" value="Glutamine Phosphoribosylpyrophosphate, subunit 1, domain 1"/>
    <property type="match status" value="1"/>
</dbReference>
<sequence length="278" mass="30139">MATATFFDPESSGFQFDNYARNQQLVKQGIKPPKLMKTGTTTTAVIFKGGVVLGADTRATGGNIVMNKNCSKIHYLAKNMYCLGAGTAADTEYTTRLMAGKLELLAMSMRRIVPVKSAVRMLKQMLFRYQGHVSAALIVGGVDMLGPKIVSIAPHGSSDNAPYLAMGSGSIAAMSVLETNFRPDMTAEEAVKLVRDAINAGVTNDLFSGSNIDICVITIDGAQVIRPYEQNQPEVLKKANNYTFPRGTTTVLSQGVRKVDYHIVSTEIRKTDEEPMET</sequence>
<dbReference type="GO" id="GO:0005737">
    <property type="term" value="C:cytoplasm"/>
    <property type="evidence" value="ECO:0007669"/>
    <property type="project" value="UniProtKB-SubCell"/>
</dbReference>
<evidence type="ECO:0000256" key="7">
    <source>
        <dbReference type="ARBA" id="ARBA00023242"/>
    </source>
</evidence>
<evidence type="ECO:0000259" key="12">
    <source>
        <dbReference type="Pfam" id="PF12465"/>
    </source>
</evidence>
<dbReference type="CDD" id="cd03763">
    <property type="entry name" value="proteasome_beta_type_7"/>
    <property type="match status" value="1"/>
</dbReference>
<gene>
    <name evidence="13" type="primary">RvY_05713-1</name>
    <name evidence="13" type="synonym">RvY_05713.1</name>
    <name evidence="13" type="ORF">RvY_05713</name>
</gene>
<evidence type="ECO:0000256" key="3">
    <source>
        <dbReference type="ARBA" id="ARBA00022670"/>
    </source>
</evidence>
<dbReference type="AlphaFoldDB" id="A0A1D1UW05"/>
<keyword evidence="3" id="KW-0645">Protease</keyword>
<comment type="function">
    <text evidence="11">Component of the proteasome, a multicatalytic proteinase complex which is characterized by its ability to cleave peptides with Arg, Phe, Tyr, Leu, and Glu adjacent to the leaving group at neutral or slightly basic pH. The proteasome has an ATP-dependent proteolytic activity.</text>
</comment>
<dbReference type="PROSITE" id="PS00854">
    <property type="entry name" value="PROTEASOME_BETA_1"/>
    <property type="match status" value="1"/>
</dbReference>
<dbReference type="GO" id="GO:0005634">
    <property type="term" value="C:nucleus"/>
    <property type="evidence" value="ECO:0007669"/>
    <property type="project" value="UniProtKB-SubCell"/>
</dbReference>
<dbReference type="OrthoDB" id="429533at2759"/>
<comment type="function">
    <text evidence="8">Non-catalytic component of the proteasome, a multicatalytic proteinase complex which is characterized by its ability to cleave peptides with Arg, Phe, Tyr, Leu, and Glu adjacent to the leaving group at neutral or slightly basic pH. The proteasome has an ATP-dependent proteolytic activity.</text>
</comment>
<keyword evidence="6 11" id="KW-0647">Proteasome</keyword>
<protein>
    <recommendedName>
        <fullName evidence="11">Proteasome subunit beta</fullName>
    </recommendedName>
</protein>
<dbReference type="InterPro" id="IPR023333">
    <property type="entry name" value="Proteasome_suB-type"/>
</dbReference>
<comment type="similarity">
    <text evidence="11">Belongs to the peptidase T1B family.</text>
</comment>
<dbReference type="GO" id="GO:0051603">
    <property type="term" value="P:proteolysis involved in protein catabolic process"/>
    <property type="evidence" value="ECO:0007669"/>
    <property type="project" value="InterPro"/>
</dbReference>
<keyword evidence="7 11" id="KW-0539">Nucleus</keyword>
<dbReference type="GO" id="GO:0004298">
    <property type="term" value="F:threonine-type endopeptidase activity"/>
    <property type="evidence" value="ECO:0007669"/>
    <property type="project" value="UniProtKB-KW"/>
</dbReference>
<dbReference type="PANTHER" id="PTHR32194:SF4">
    <property type="entry name" value="PROTEASOME SUBUNIT BETA TYPE-7"/>
    <property type="match status" value="1"/>
</dbReference>
<dbReference type="Proteomes" id="UP000186922">
    <property type="component" value="Unassembled WGS sequence"/>
</dbReference>
<proteinExistence type="inferred from homology"/>
<dbReference type="InterPro" id="IPR029055">
    <property type="entry name" value="Ntn_hydrolases_N"/>
</dbReference>
<dbReference type="PRINTS" id="PR00141">
    <property type="entry name" value="PROTEASOME"/>
</dbReference>
<keyword evidence="14" id="KW-1185">Reference proteome</keyword>
<evidence type="ECO:0000256" key="4">
    <source>
        <dbReference type="ARBA" id="ARBA00022698"/>
    </source>
</evidence>
<evidence type="ECO:0000256" key="2">
    <source>
        <dbReference type="ARBA" id="ARBA00022490"/>
    </source>
</evidence>
<dbReference type="InterPro" id="IPR001353">
    <property type="entry name" value="Proteasome_sua/b"/>
</dbReference>
<evidence type="ECO:0000256" key="1">
    <source>
        <dbReference type="ARBA" id="ARBA00001198"/>
    </source>
</evidence>
<comment type="caution">
    <text evidence="13">The sequence shown here is derived from an EMBL/GenBank/DDBJ whole genome shotgun (WGS) entry which is preliminary data.</text>
</comment>
<keyword evidence="2 11" id="KW-0963">Cytoplasm</keyword>
<dbReference type="InterPro" id="IPR024689">
    <property type="entry name" value="Proteasome_bsu_C"/>
</dbReference>
<comment type="catalytic activity">
    <reaction evidence="1">
        <text>Cleavage of peptide bonds with very broad specificity.</text>
        <dbReference type="EC" id="3.4.25.1"/>
    </reaction>
</comment>
<evidence type="ECO:0000256" key="9">
    <source>
        <dbReference type="ARBA" id="ARBA00026071"/>
    </source>
</evidence>
<dbReference type="PROSITE" id="PS51476">
    <property type="entry name" value="PROTEASOME_BETA_2"/>
    <property type="match status" value="1"/>
</dbReference>
<dbReference type="STRING" id="947166.A0A1D1UW05"/>
<organism evidence="13 14">
    <name type="scientific">Ramazzottius varieornatus</name>
    <name type="common">Water bear</name>
    <name type="synonym">Tardigrade</name>
    <dbReference type="NCBI Taxonomy" id="947166"/>
    <lineage>
        <taxon>Eukaryota</taxon>
        <taxon>Metazoa</taxon>
        <taxon>Ecdysozoa</taxon>
        <taxon>Tardigrada</taxon>
        <taxon>Eutardigrada</taxon>
        <taxon>Parachela</taxon>
        <taxon>Hypsibioidea</taxon>
        <taxon>Ramazzottiidae</taxon>
        <taxon>Ramazzottius</taxon>
    </lineage>
</organism>
<dbReference type="InterPro" id="IPR000243">
    <property type="entry name" value="Pept_T1A_subB"/>
</dbReference>
<evidence type="ECO:0000313" key="13">
    <source>
        <dbReference type="EMBL" id="GAU93839.1"/>
    </source>
</evidence>
<evidence type="ECO:0000256" key="8">
    <source>
        <dbReference type="ARBA" id="ARBA00024953"/>
    </source>
</evidence>
<keyword evidence="5" id="KW-0378">Hydrolase</keyword>
<dbReference type="EMBL" id="BDGG01000002">
    <property type="protein sequence ID" value="GAU93839.1"/>
    <property type="molecule type" value="Genomic_DNA"/>
</dbReference>
<feature type="active site" description="Nucleophile" evidence="10">
    <location>
        <position position="40"/>
    </location>
</feature>
<evidence type="ECO:0000256" key="10">
    <source>
        <dbReference type="PIRSR" id="PIRSR600243-1"/>
    </source>
</evidence>
<comment type="subunit">
    <text evidence="9">The 26S proteasome consists of a 20S proteasome core and two 19S regulatory subunits. The 20S proteasome core is composed of 28 subunits that are arranged in four stacked rings, resulting in a barrel-shaped structure. The two end rings are each formed by seven alpha subunits, and the two central rings are each formed by seven beta subunits. The catalytic chamber with the active sites is on the inside of the barrel.</text>
</comment>
<dbReference type="InterPro" id="IPR016050">
    <property type="entry name" value="Proteasome_bsu_CS"/>
</dbReference>
<dbReference type="PANTHER" id="PTHR32194">
    <property type="entry name" value="METALLOPROTEASE TLDD"/>
    <property type="match status" value="1"/>
</dbReference>
<reference evidence="13 14" key="1">
    <citation type="journal article" date="2016" name="Nat. Commun.">
        <title>Extremotolerant tardigrade genome and improved radiotolerance of human cultured cells by tardigrade-unique protein.</title>
        <authorList>
            <person name="Hashimoto T."/>
            <person name="Horikawa D.D."/>
            <person name="Saito Y."/>
            <person name="Kuwahara H."/>
            <person name="Kozuka-Hata H."/>
            <person name="Shin-I T."/>
            <person name="Minakuchi Y."/>
            <person name="Ohishi K."/>
            <person name="Motoyama A."/>
            <person name="Aizu T."/>
            <person name="Enomoto A."/>
            <person name="Kondo K."/>
            <person name="Tanaka S."/>
            <person name="Hara Y."/>
            <person name="Koshikawa S."/>
            <person name="Sagara H."/>
            <person name="Miura T."/>
            <person name="Yokobori S."/>
            <person name="Miyagawa K."/>
            <person name="Suzuki Y."/>
            <person name="Kubo T."/>
            <person name="Oyama M."/>
            <person name="Kohara Y."/>
            <person name="Fujiyama A."/>
            <person name="Arakawa K."/>
            <person name="Katayama T."/>
            <person name="Toyoda A."/>
            <person name="Kunieda T."/>
        </authorList>
    </citation>
    <scope>NUCLEOTIDE SEQUENCE [LARGE SCALE GENOMIC DNA]</scope>
    <source>
        <strain evidence="13 14">YOKOZUNA-1</strain>
    </source>
</reference>
<dbReference type="GO" id="GO:0005839">
    <property type="term" value="C:proteasome core complex"/>
    <property type="evidence" value="ECO:0007669"/>
    <property type="project" value="InterPro"/>
</dbReference>
<evidence type="ECO:0000256" key="6">
    <source>
        <dbReference type="ARBA" id="ARBA00022942"/>
    </source>
</evidence>
<accession>A0A1D1UW05</accession>
<evidence type="ECO:0000256" key="11">
    <source>
        <dbReference type="RuleBase" id="RU004203"/>
    </source>
</evidence>
<dbReference type="Pfam" id="PF12465">
    <property type="entry name" value="Pr_beta_C"/>
    <property type="match status" value="1"/>
</dbReference>
<comment type="subcellular location">
    <subcellularLocation>
        <location evidence="11">Cytoplasm</location>
    </subcellularLocation>
    <subcellularLocation>
        <location evidence="11">Nucleus</location>
    </subcellularLocation>
</comment>
<evidence type="ECO:0000313" key="14">
    <source>
        <dbReference type="Proteomes" id="UP000186922"/>
    </source>
</evidence>
<dbReference type="Pfam" id="PF00227">
    <property type="entry name" value="Proteasome"/>
    <property type="match status" value="1"/>
</dbReference>
<dbReference type="SUPFAM" id="SSF56235">
    <property type="entry name" value="N-terminal nucleophile aminohydrolases (Ntn hydrolases)"/>
    <property type="match status" value="1"/>
</dbReference>
<comment type="subunit">
    <text evidence="11">Component of the proteasome complex.</text>
</comment>
<feature type="domain" description="Proteasome beta subunit C-terminal" evidence="12">
    <location>
        <begin position="237"/>
        <end position="260"/>
    </location>
</feature>
<name>A0A1D1UW05_RAMVA</name>
<evidence type="ECO:0000256" key="5">
    <source>
        <dbReference type="ARBA" id="ARBA00022801"/>
    </source>
</evidence>
<keyword evidence="4" id="KW-0888">Threonine protease</keyword>